<accession>A0A8S2VBU8</accession>
<evidence type="ECO:0000313" key="2">
    <source>
        <dbReference type="Proteomes" id="UP000681967"/>
    </source>
</evidence>
<name>A0A8S2VBU8_9BILA</name>
<proteinExistence type="predicted"/>
<dbReference type="Proteomes" id="UP000681967">
    <property type="component" value="Unassembled WGS sequence"/>
</dbReference>
<evidence type="ECO:0008006" key="3">
    <source>
        <dbReference type="Google" id="ProtNLM"/>
    </source>
</evidence>
<feature type="non-terminal residue" evidence="1">
    <location>
        <position position="1"/>
    </location>
</feature>
<gene>
    <name evidence="1" type="ORF">BYL167_LOCUS31154</name>
</gene>
<sequence length="60" mass="6322">TMTDKGAYLVKATNVVGAAEQKVNLDVKEIKPTIIRDLEPAINATKGEPMTLTIGANGNP</sequence>
<dbReference type="AlphaFoldDB" id="A0A8S2VBU8"/>
<protein>
    <recommendedName>
        <fullName evidence="3">Immunoglobulin I-set domain-containing protein</fullName>
    </recommendedName>
</protein>
<reference evidence="1" key="1">
    <citation type="submission" date="2021-02" db="EMBL/GenBank/DDBJ databases">
        <authorList>
            <person name="Nowell W R."/>
        </authorList>
    </citation>
    <scope>NUCLEOTIDE SEQUENCE</scope>
</reference>
<organism evidence="1 2">
    <name type="scientific">Rotaria magnacalcarata</name>
    <dbReference type="NCBI Taxonomy" id="392030"/>
    <lineage>
        <taxon>Eukaryota</taxon>
        <taxon>Metazoa</taxon>
        <taxon>Spiralia</taxon>
        <taxon>Gnathifera</taxon>
        <taxon>Rotifera</taxon>
        <taxon>Eurotatoria</taxon>
        <taxon>Bdelloidea</taxon>
        <taxon>Philodinida</taxon>
        <taxon>Philodinidae</taxon>
        <taxon>Rotaria</taxon>
    </lineage>
</organism>
<evidence type="ECO:0000313" key="1">
    <source>
        <dbReference type="EMBL" id="CAF4391168.1"/>
    </source>
</evidence>
<feature type="non-terminal residue" evidence="1">
    <location>
        <position position="60"/>
    </location>
</feature>
<comment type="caution">
    <text evidence="1">The sequence shown here is derived from an EMBL/GenBank/DDBJ whole genome shotgun (WGS) entry which is preliminary data.</text>
</comment>
<dbReference type="EMBL" id="CAJOBH010053759">
    <property type="protein sequence ID" value="CAF4391168.1"/>
    <property type="molecule type" value="Genomic_DNA"/>
</dbReference>